<evidence type="ECO:0000256" key="13">
    <source>
        <dbReference type="ARBA" id="ARBA00047937"/>
    </source>
</evidence>
<comment type="caution">
    <text evidence="17">The sequence shown here is derived from an EMBL/GenBank/DDBJ whole genome shotgun (WGS) entry which is preliminary data.</text>
</comment>
<dbReference type="FunFam" id="3.30.720.200:FF:000001">
    <property type="entry name" value="Glycine--tRNA ligase 2"/>
    <property type="match status" value="1"/>
</dbReference>
<dbReference type="InterPro" id="IPR033731">
    <property type="entry name" value="GlyRS-like_core"/>
</dbReference>
<dbReference type="Gene3D" id="3.40.50.800">
    <property type="entry name" value="Anticodon-binding domain"/>
    <property type="match status" value="1"/>
</dbReference>
<proteinExistence type="inferred from homology"/>
<dbReference type="Proteomes" id="UP001485043">
    <property type="component" value="Unassembled WGS sequence"/>
</dbReference>
<evidence type="ECO:0000256" key="8">
    <source>
        <dbReference type="ARBA" id="ARBA00022741"/>
    </source>
</evidence>
<dbReference type="NCBIfam" id="NF003211">
    <property type="entry name" value="PRK04173.1"/>
    <property type="match status" value="1"/>
</dbReference>
<dbReference type="InterPro" id="IPR004154">
    <property type="entry name" value="Anticodon-bd"/>
</dbReference>
<evidence type="ECO:0000256" key="12">
    <source>
        <dbReference type="ARBA" id="ARBA00030057"/>
    </source>
</evidence>
<evidence type="ECO:0000256" key="2">
    <source>
        <dbReference type="ARBA" id="ARBA00008226"/>
    </source>
</evidence>
<dbReference type="CDD" id="cd01200">
    <property type="entry name" value="WHEPGMRS_RNA"/>
    <property type="match status" value="1"/>
</dbReference>
<evidence type="ECO:0000313" key="18">
    <source>
        <dbReference type="Proteomes" id="UP001485043"/>
    </source>
</evidence>
<keyword evidence="11" id="KW-0030">Aminoacyl-tRNA synthetase</keyword>
<feature type="coiled-coil region" evidence="14">
    <location>
        <begin position="36"/>
        <end position="66"/>
    </location>
</feature>
<keyword evidence="5" id="KW-0963">Cytoplasm</keyword>
<dbReference type="Pfam" id="PF03129">
    <property type="entry name" value="HGTP_anticodon"/>
    <property type="match status" value="1"/>
</dbReference>
<dbReference type="InterPro" id="IPR009068">
    <property type="entry name" value="uS15_NS1_RNA-bd_sf"/>
</dbReference>
<dbReference type="Pfam" id="PF00458">
    <property type="entry name" value="WHEP-TRS"/>
    <property type="match status" value="1"/>
</dbReference>
<comment type="subcellular location">
    <subcellularLocation>
        <location evidence="1">Cytoplasm</location>
    </subcellularLocation>
</comment>
<keyword evidence="10" id="KW-0648">Protein biosynthesis</keyword>
<evidence type="ECO:0000256" key="7">
    <source>
        <dbReference type="ARBA" id="ARBA00022679"/>
    </source>
</evidence>
<evidence type="ECO:0000259" key="15">
    <source>
        <dbReference type="PROSITE" id="PS50862"/>
    </source>
</evidence>
<gene>
    <name evidence="17" type="ORF">WJX84_009392</name>
</gene>
<comment type="subunit">
    <text evidence="3">Homodimer.</text>
</comment>
<accession>A0AAW1TGE8</accession>
<evidence type="ECO:0000256" key="3">
    <source>
        <dbReference type="ARBA" id="ARBA00011738"/>
    </source>
</evidence>
<dbReference type="GO" id="GO:0004820">
    <property type="term" value="F:glycine-tRNA ligase activity"/>
    <property type="evidence" value="ECO:0007669"/>
    <property type="project" value="UniProtKB-EC"/>
</dbReference>
<dbReference type="Pfam" id="PF00587">
    <property type="entry name" value="tRNA-synt_2b"/>
    <property type="match status" value="1"/>
</dbReference>
<keyword evidence="8" id="KW-0547">Nucleotide-binding</keyword>
<dbReference type="InterPro" id="IPR036621">
    <property type="entry name" value="Anticodon-bd_dom_sf"/>
</dbReference>
<keyword evidence="14" id="KW-0175">Coiled coil</keyword>
<comment type="catalytic activity">
    <reaction evidence="13">
        <text>tRNA(Gly) + glycine + ATP = glycyl-tRNA(Gly) + AMP + diphosphate</text>
        <dbReference type="Rhea" id="RHEA:16013"/>
        <dbReference type="Rhea" id="RHEA-COMP:9664"/>
        <dbReference type="Rhea" id="RHEA-COMP:9683"/>
        <dbReference type="ChEBI" id="CHEBI:30616"/>
        <dbReference type="ChEBI" id="CHEBI:33019"/>
        <dbReference type="ChEBI" id="CHEBI:57305"/>
        <dbReference type="ChEBI" id="CHEBI:78442"/>
        <dbReference type="ChEBI" id="CHEBI:78522"/>
        <dbReference type="ChEBI" id="CHEBI:456215"/>
        <dbReference type="EC" id="6.1.1.14"/>
    </reaction>
</comment>
<protein>
    <recommendedName>
        <fullName evidence="4">glycine--tRNA ligase</fullName>
        <ecNumber evidence="4">6.1.1.14</ecNumber>
    </recommendedName>
    <alternativeName>
        <fullName evidence="12">Diadenosine tetraphosphate synthetase</fullName>
    </alternativeName>
</protein>
<evidence type="ECO:0000256" key="6">
    <source>
        <dbReference type="ARBA" id="ARBA00022598"/>
    </source>
</evidence>
<dbReference type="Gene3D" id="3.30.930.10">
    <property type="entry name" value="Bira Bifunctional Protein, Domain 2"/>
    <property type="match status" value="1"/>
</dbReference>
<dbReference type="InterPro" id="IPR027031">
    <property type="entry name" value="Gly-tRNA_synthase/POLG2"/>
</dbReference>
<dbReference type="CDD" id="cd00774">
    <property type="entry name" value="GlyRS-like_core"/>
    <property type="match status" value="1"/>
</dbReference>
<feature type="domain" description="Aminoacyl-transfer RNA synthetases class-II family profile" evidence="15">
    <location>
        <begin position="205"/>
        <end position="575"/>
    </location>
</feature>
<dbReference type="Gene3D" id="1.10.287.10">
    <property type="entry name" value="S15/NS1, RNA-binding"/>
    <property type="match status" value="1"/>
</dbReference>
<feature type="domain" description="WHEP-TRS" evidence="16">
    <location>
        <begin position="14"/>
        <end position="74"/>
    </location>
</feature>
<dbReference type="SMART" id="SM00991">
    <property type="entry name" value="WHEP-TRS"/>
    <property type="match status" value="1"/>
</dbReference>
<sequence length="696" mass="77300">MASTSVDSQSLEHDLTLAQAAVTKQGDEVRALKASVKEGKAEKAQVDAAIEQLKQLKASLDLKQKEFQSSSGKTSSTNREAFRAVVGEALQRRLFYIPSFQIYGSVAGFYDYGPPGCALKQNITQCWRQHFILEESMLEVECPAVTPEVVLKASGHVDRFTDLMVTDVVTGDCHRADHLLEAALQSLLEGKPKPLSSEEKQEVHNVLATVEELTGEQLGDALQKYGVQAPETGNDISRPFPFNLMFRTSIGPRGDQVGYLRPETAQGIFVNFKQLLYYNGGKLPFAAAQIGQSFRNEIAPRAGLLRVREFTQAEIEHFCNPDAKDHPKFQSVAQEQPLLFSRELQMSAEKLPQAMRLGDAVSQGIIANQTLAYFIGRTYLFLKRIGIDPKRLRFRQHLANEMAHYAEDCWDAEVECSYGWIECVGLADRSAFDLRAHAAKSKQDMSAYEPFPEGPRMADVLVVAADKREIGKTYKRDAKAITEALESLSEEDKACMQADLAAGKACKVTLADIDYPINTSMVQIKQERKKLSGRSFIPSVIEPSFGVGRIIYCMFEHCFDTRKEDEKRTFFHFTPVVAPVKATVFPLLQKPAFIEKAQSVAALLTSAGLSTIIDSSAASIGKRYARTDEIGVPYAVTIDHQTLEDSTVTVRDRDSTTQVRISITNVKQVLPDLMEGRTWASMQQEYPVHASAGDEK</sequence>
<dbReference type="GO" id="GO:0016740">
    <property type="term" value="F:transferase activity"/>
    <property type="evidence" value="ECO:0007669"/>
    <property type="project" value="UniProtKB-KW"/>
</dbReference>
<dbReference type="InterPro" id="IPR000738">
    <property type="entry name" value="WHEP-TRS_dom"/>
</dbReference>
<keyword evidence="18" id="KW-1185">Reference proteome</keyword>
<dbReference type="Gene3D" id="3.30.720.200">
    <property type="match status" value="1"/>
</dbReference>
<dbReference type="CDD" id="cd00858">
    <property type="entry name" value="GlyRS_anticodon"/>
    <property type="match status" value="1"/>
</dbReference>
<dbReference type="PANTHER" id="PTHR10745">
    <property type="entry name" value="GLYCYL-TRNA SYNTHETASE/DNA POLYMERASE SUBUNIT GAMMA-2"/>
    <property type="match status" value="1"/>
</dbReference>
<dbReference type="EMBL" id="JALJOV010000015">
    <property type="protein sequence ID" value="KAK9868714.1"/>
    <property type="molecule type" value="Genomic_DNA"/>
</dbReference>
<dbReference type="FunFam" id="3.30.40.230:FF:000001">
    <property type="entry name" value="Glycine--tRNA ligase"/>
    <property type="match status" value="1"/>
</dbReference>
<evidence type="ECO:0000256" key="5">
    <source>
        <dbReference type="ARBA" id="ARBA00022490"/>
    </source>
</evidence>
<dbReference type="SUPFAM" id="SSF55681">
    <property type="entry name" value="Class II aaRS and biotin synthetases"/>
    <property type="match status" value="1"/>
</dbReference>
<name>A0AAW1TGE8_9CHLO</name>
<dbReference type="PANTHER" id="PTHR10745:SF0">
    <property type="entry name" value="GLYCINE--TRNA LIGASE"/>
    <property type="match status" value="1"/>
</dbReference>
<dbReference type="GO" id="GO:0070150">
    <property type="term" value="P:mitochondrial glycyl-tRNA aminoacylation"/>
    <property type="evidence" value="ECO:0007669"/>
    <property type="project" value="TreeGrafter"/>
</dbReference>
<dbReference type="SUPFAM" id="SSF47060">
    <property type="entry name" value="S15/NS1 RNA-binding domain"/>
    <property type="match status" value="1"/>
</dbReference>
<dbReference type="PROSITE" id="PS51185">
    <property type="entry name" value="WHEP_TRS_2"/>
    <property type="match status" value="1"/>
</dbReference>
<dbReference type="NCBIfam" id="TIGR00389">
    <property type="entry name" value="glyS_dimeric"/>
    <property type="match status" value="1"/>
</dbReference>
<evidence type="ECO:0000256" key="10">
    <source>
        <dbReference type="ARBA" id="ARBA00022917"/>
    </source>
</evidence>
<dbReference type="EC" id="6.1.1.14" evidence="4"/>
<organism evidence="17 18">
    <name type="scientific">Apatococcus fuscideae</name>
    <dbReference type="NCBI Taxonomy" id="2026836"/>
    <lineage>
        <taxon>Eukaryota</taxon>
        <taxon>Viridiplantae</taxon>
        <taxon>Chlorophyta</taxon>
        <taxon>core chlorophytes</taxon>
        <taxon>Trebouxiophyceae</taxon>
        <taxon>Chlorellales</taxon>
        <taxon>Chlorellaceae</taxon>
        <taxon>Apatococcus</taxon>
    </lineage>
</organism>
<dbReference type="PRINTS" id="PR01043">
    <property type="entry name" value="TRNASYNTHGLY"/>
</dbReference>
<comment type="similarity">
    <text evidence="2">Belongs to the class-II aminoacyl-tRNA synthetase family.</text>
</comment>
<dbReference type="Gene3D" id="3.30.40.230">
    <property type="match status" value="1"/>
</dbReference>
<dbReference type="PROSITE" id="PS50862">
    <property type="entry name" value="AA_TRNA_LIGASE_II"/>
    <property type="match status" value="1"/>
</dbReference>
<dbReference type="InterPro" id="IPR002315">
    <property type="entry name" value="tRNA-synt_gly"/>
</dbReference>
<dbReference type="FunFam" id="3.40.50.800:FF:000004">
    <property type="entry name" value="Glycine--tRNA ligase 2"/>
    <property type="match status" value="1"/>
</dbReference>
<dbReference type="InterPro" id="IPR045864">
    <property type="entry name" value="aa-tRNA-synth_II/BPL/LPL"/>
</dbReference>
<evidence type="ECO:0000256" key="9">
    <source>
        <dbReference type="ARBA" id="ARBA00022840"/>
    </source>
</evidence>
<keyword evidence="9" id="KW-0067">ATP-binding</keyword>
<evidence type="ECO:0000256" key="11">
    <source>
        <dbReference type="ARBA" id="ARBA00023146"/>
    </source>
</evidence>
<dbReference type="SUPFAM" id="SSF52954">
    <property type="entry name" value="Class II aaRS ABD-related"/>
    <property type="match status" value="1"/>
</dbReference>
<dbReference type="AlphaFoldDB" id="A0AAW1TGE8"/>
<keyword evidence="6" id="KW-0436">Ligase</keyword>
<evidence type="ECO:0000259" key="16">
    <source>
        <dbReference type="PROSITE" id="PS51185"/>
    </source>
</evidence>
<dbReference type="GO" id="GO:0005524">
    <property type="term" value="F:ATP binding"/>
    <property type="evidence" value="ECO:0007669"/>
    <property type="project" value="UniProtKB-KW"/>
</dbReference>
<dbReference type="InterPro" id="IPR002314">
    <property type="entry name" value="aa-tRNA-synt_IIb"/>
</dbReference>
<evidence type="ECO:0000313" key="17">
    <source>
        <dbReference type="EMBL" id="KAK9868714.1"/>
    </source>
</evidence>
<reference evidence="17 18" key="1">
    <citation type="journal article" date="2024" name="Nat. Commun.">
        <title>Phylogenomics reveals the evolutionary origins of lichenization in chlorophyte algae.</title>
        <authorList>
            <person name="Puginier C."/>
            <person name="Libourel C."/>
            <person name="Otte J."/>
            <person name="Skaloud P."/>
            <person name="Haon M."/>
            <person name="Grisel S."/>
            <person name="Petersen M."/>
            <person name="Berrin J.G."/>
            <person name="Delaux P.M."/>
            <person name="Dal Grande F."/>
            <person name="Keller J."/>
        </authorList>
    </citation>
    <scope>NUCLEOTIDE SEQUENCE [LARGE SCALE GENOMIC DNA]</scope>
    <source>
        <strain evidence="17 18">SAG 2523</strain>
    </source>
</reference>
<evidence type="ECO:0000256" key="14">
    <source>
        <dbReference type="SAM" id="Coils"/>
    </source>
</evidence>
<dbReference type="InterPro" id="IPR006195">
    <property type="entry name" value="aa-tRNA-synth_II"/>
</dbReference>
<keyword evidence="7" id="KW-0808">Transferase</keyword>
<dbReference type="GO" id="GO:0005739">
    <property type="term" value="C:mitochondrion"/>
    <property type="evidence" value="ECO:0007669"/>
    <property type="project" value="TreeGrafter"/>
</dbReference>
<dbReference type="FunFam" id="3.30.930.10:FF:000010">
    <property type="entry name" value="Glycyl-tRNA synthetase 1"/>
    <property type="match status" value="1"/>
</dbReference>
<evidence type="ECO:0000256" key="1">
    <source>
        <dbReference type="ARBA" id="ARBA00004496"/>
    </source>
</evidence>
<evidence type="ECO:0000256" key="4">
    <source>
        <dbReference type="ARBA" id="ARBA00012829"/>
    </source>
</evidence>